<keyword evidence="3" id="KW-1185">Reference proteome</keyword>
<feature type="region of interest" description="Disordered" evidence="1">
    <location>
        <begin position="211"/>
        <end position="357"/>
    </location>
</feature>
<gene>
    <name evidence="2" type="ORF">BSAL_76145</name>
</gene>
<feature type="compositionally biased region" description="Acidic residues" evidence="1">
    <location>
        <begin position="301"/>
        <end position="311"/>
    </location>
</feature>
<feature type="compositionally biased region" description="Low complexity" evidence="1">
    <location>
        <begin position="228"/>
        <end position="259"/>
    </location>
</feature>
<dbReference type="AlphaFoldDB" id="A0A0S4IZJ0"/>
<feature type="compositionally biased region" description="Acidic residues" evidence="1">
    <location>
        <begin position="395"/>
        <end position="408"/>
    </location>
</feature>
<accession>A0A0S4IZJ0</accession>
<dbReference type="EMBL" id="CYKH01000711">
    <property type="protein sequence ID" value="CUG23429.1"/>
    <property type="molecule type" value="Genomic_DNA"/>
</dbReference>
<organism evidence="2 3">
    <name type="scientific">Bodo saltans</name>
    <name type="common">Flagellated protozoan</name>
    <dbReference type="NCBI Taxonomy" id="75058"/>
    <lineage>
        <taxon>Eukaryota</taxon>
        <taxon>Discoba</taxon>
        <taxon>Euglenozoa</taxon>
        <taxon>Kinetoplastea</taxon>
        <taxon>Metakinetoplastina</taxon>
        <taxon>Eubodonida</taxon>
        <taxon>Bodonidae</taxon>
        <taxon>Bodo</taxon>
    </lineage>
</organism>
<feature type="compositionally biased region" description="Polar residues" evidence="1">
    <location>
        <begin position="272"/>
        <end position="289"/>
    </location>
</feature>
<feature type="compositionally biased region" description="Polar residues" evidence="1">
    <location>
        <begin position="451"/>
        <end position="466"/>
    </location>
</feature>
<feature type="compositionally biased region" description="Polar residues" evidence="1">
    <location>
        <begin position="23"/>
        <end position="34"/>
    </location>
</feature>
<sequence>MSFPPLYDIKPAEGKEVSDPHGITQQTVHNSTTRTNEKATMRENILPTSVMRAFQALRYIPLRYFALVTKINKKGKAQERVIVLTELHLYSCTKEDGSIKRCLSLSDIVRVITCRNRSEVALVVMEGGAEYDLLFQAHSPAAMDEFLKHIPKDVEVKDMAMSLLGNHNGSDGALHLEKPKGYSRDVADAVKYKVSSYSTLEKGSRSSAAAAARNTAGVPPSSILAVNPSSPTSLPQPQQQLVTSGDTSQSATPAASPSTNNLVLEDSERMSVRTTTSTAVGKQVPTSASGIAGRLTSMISFDDDEDDDFEDSQPRSRRHTSGDEVVNRKNGVNADGEEVMSSSSRMSPPGSPIGHLMSTDMAHLHDDAMNYSINDGSDDGVEDTPFVRKGTHFGDDDDEFDDDDEGGSELDIAFDRVHPTISSSQPRVVSPASPGSARRSSKPSLLEAVAASNTASHRQSSPNSASLPPPDRRRGSAPVPIPELPIHVPASNSLVSSSLVRDSDSSFLWGGSQDHTNELMSLLHEERTKFASQILLTSELLSMERENGTLLRRIIDDLRLEVEQLTFENMMLKRSSSEL</sequence>
<feature type="region of interest" description="Disordered" evidence="1">
    <location>
        <begin position="369"/>
        <end position="484"/>
    </location>
</feature>
<reference evidence="3" key="1">
    <citation type="submission" date="2015-09" db="EMBL/GenBank/DDBJ databases">
        <authorList>
            <consortium name="Pathogen Informatics"/>
        </authorList>
    </citation>
    <scope>NUCLEOTIDE SEQUENCE [LARGE SCALE GENOMIC DNA]</scope>
    <source>
        <strain evidence="3">Lake Konstanz</strain>
    </source>
</reference>
<dbReference type="OrthoDB" id="249067at2759"/>
<evidence type="ECO:0000313" key="3">
    <source>
        <dbReference type="Proteomes" id="UP000051952"/>
    </source>
</evidence>
<feature type="region of interest" description="Disordered" evidence="1">
    <location>
        <begin position="11"/>
        <end position="36"/>
    </location>
</feature>
<feature type="compositionally biased region" description="Low complexity" evidence="1">
    <location>
        <begin position="430"/>
        <end position="444"/>
    </location>
</feature>
<evidence type="ECO:0000313" key="2">
    <source>
        <dbReference type="EMBL" id="CUG23429.1"/>
    </source>
</evidence>
<name>A0A0S4IZJ0_BODSA</name>
<protein>
    <submittedName>
        <fullName evidence="2">Uncharacterized protein</fullName>
    </submittedName>
</protein>
<evidence type="ECO:0000256" key="1">
    <source>
        <dbReference type="SAM" id="MobiDB-lite"/>
    </source>
</evidence>
<dbReference type="Proteomes" id="UP000051952">
    <property type="component" value="Unassembled WGS sequence"/>
</dbReference>
<proteinExistence type="predicted"/>
<dbReference type="VEuPathDB" id="TriTrypDB:BSAL_76145"/>